<reference evidence="1" key="1">
    <citation type="submission" date="2021-02" db="EMBL/GenBank/DDBJ databases">
        <authorList>
            <person name="Nowell W R."/>
        </authorList>
    </citation>
    <scope>NUCLEOTIDE SEQUENCE</scope>
</reference>
<sequence>QQFDNEFQLTINQLKAPDEINEEQQIETIKNLRIQFDELLLKIKLELITIKSV</sequence>
<proteinExistence type="predicted"/>
<protein>
    <submittedName>
        <fullName evidence="1">Uncharacterized protein</fullName>
    </submittedName>
</protein>
<dbReference type="AlphaFoldDB" id="A0A820JFL5"/>
<accession>A0A820JFL5</accession>
<dbReference type="EMBL" id="CAJOAY010019008">
    <property type="protein sequence ID" value="CAF4326491.1"/>
    <property type="molecule type" value="Genomic_DNA"/>
</dbReference>
<feature type="non-terminal residue" evidence="1">
    <location>
        <position position="1"/>
    </location>
</feature>
<dbReference type="Proteomes" id="UP000663881">
    <property type="component" value="Unassembled WGS sequence"/>
</dbReference>
<evidence type="ECO:0000313" key="2">
    <source>
        <dbReference type="Proteomes" id="UP000663881"/>
    </source>
</evidence>
<gene>
    <name evidence="1" type="ORF">OKA104_LOCUS47534</name>
</gene>
<name>A0A820JFL5_9BILA</name>
<evidence type="ECO:0000313" key="1">
    <source>
        <dbReference type="EMBL" id="CAF4326491.1"/>
    </source>
</evidence>
<organism evidence="1 2">
    <name type="scientific">Adineta steineri</name>
    <dbReference type="NCBI Taxonomy" id="433720"/>
    <lineage>
        <taxon>Eukaryota</taxon>
        <taxon>Metazoa</taxon>
        <taxon>Spiralia</taxon>
        <taxon>Gnathifera</taxon>
        <taxon>Rotifera</taxon>
        <taxon>Eurotatoria</taxon>
        <taxon>Bdelloidea</taxon>
        <taxon>Adinetida</taxon>
        <taxon>Adinetidae</taxon>
        <taxon>Adineta</taxon>
    </lineage>
</organism>
<comment type="caution">
    <text evidence="1">The sequence shown here is derived from an EMBL/GenBank/DDBJ whole genome shotgun (WGS) entry which is preliminary data.</text>
</comment>